<dbReference type="PROSITE" id="PS00086">
    <property type="entry name" value="CYTOCHROME_P450"/>
    <property type="match status" value="1"/>
</dbReference>
<name>A0A1G8J1N7_9BURK</name>
<keyword evidence="5" id="KW-1133">Transmembrane helix</keyword>
<keyword evidence="3" id="KW-0812">Transmembrane</keyword>
<dbReference type="SUPFAM" id="SSF48264">
    <property type="entry name" value="Cytochrome P450"/>
    <property type="match status" value="1"/>
</dbReference>
<evidence type="ECO:0000256" key="8">
    <source>
        <dbReference type="ARBA" id="ARBA00023136"/>
    </source>
</evidence>
<dbReference type="PRINTS" id="PR00463">
    <property type="entry name" value="EP450I"/>
</dbReference>
<dbReference type="InterPro" id="IPR017972">
    <property type="entry name" value="Cyt_P450_CS"/>
</dbReference>
<feature type="binding site" description="axial binding residue" evidence="9">
    <location>
        <position position="420"/>
    </location>
    <ligand>
        <name>heme</name>
        <dbReference type="ChEBI" id="CHEBI:30413"/>
    </ligand>
    <ligandPart>
        <name>Fe</name>
        <dbReference type="ChEBI" id="CHEBI:18248"/>
    </ligandPart>
</feature>
<dbReference type="GO" id="GO:0005506">
    <property type="term" value="F:iron ion binding"/>
    <property type="evidence" value="ECO:0007669"/>
    <property type="project" value="InterPro"/>
</dbReference>
<proteinExistence type="inferred from homology"/>
<dbReference type="GO" id="GO:0020037">
    <property type="term" value="F:heme binding"/>
    <property type="evidence" value="ECO:0007669"/>
    <property type="project" value="InterPro"/>
</dbReference>
<evidence type="ECO:0000256" key="4">
    <source>
        <dbReference type="ARBA" id="ARBA00022723"/>
    </source>
</evidence>
<dbReference type="InterPro" id="IPR001128">
    <property type="entry name" value="Cyt_P450"/>
</dbReference>
<dbReference type="PANTHER" id="PTHR24282:SF211">
    <property type="entry name" value="CYTOCHROME P450-RELATED"/>
    <property type="match status" value="1"/>
</dbReference>
<keyword evidence="2 9" id="KW-0349">Heme</keyword>
<keyword evidence="8" id="KW-0472">Membrane</keyword>
<comment type="subcellular location">
    <subcellularLocation>
        <location evidence="1">Membrane</location>
    </subcellularLocation>
</comment>
<dbReference type="GO" id="GO:0004497">
    <property type="term" value="F:monooxygenase activity"/>
    <property type="evidence" value="ECO:0007669"/>
    <property type="project" value="UniProtKB-KW"/>
</dbReference>
<evidence type="ECO:0000313" key="12">
    <source>
        <dbReference type="Proteomes" id="UP000199706"/>
    </source>
</evidence>
<protein>
    <submittedName>
        <fullName evidence="11">Cytochrome P450</fullName>
    </submittedName>
</protein>
<dbReference type="EMBL" id="FNCJ01000019">
    <property type="protein sequence ID" value="SDI24972.1"/>
    <property type="molecule type" value="Genomic_DNA"/>
</dbReference>
<evidence type="ECO:0000256" key="9">
    <source>
        <dbReference type="PIRSR" id="PIRSR602401-1"/>
    </source>
</evidence>
<dbReference type="InterPro" id="IPR036396">
    <property type="entry name" value="Cyt_P450_sf"/>
</dbReference>
<reference evidence="11 12" key="1">
    <citation type="submission" date="2016-10" db="EMBL/GenBank/DDBJ databases">
        <authorList>
            <person name="de Groot N.N."/>
        </authorList>
    </citation>
    <scope>NUCLEOTIDE SEQUENCE [LARGE SCALE GENOMIC DNA]</scope>
    <source>
        <strain evidence="11 12">LMG 2247</strain>
    </source>
</reference>
<organism evidence="11 12">
    <name type="scientific">Paraburkholderia phenazinium</name>
    <dbReference type="NCBI Taxonomy" id="60549"/>
    <lineage>
        <taxon>Bacteria</taxon>
        <taxon>Pseudomonadati</taxon>
        <taxon>Pseudomonadota</taxon>
        <taxon>Betaproteobacteria</taxon>
        <taxon>Burkholderiales</taxon>
        <taxon>Burkholderiaceae</taxon>
        <taxon>Paraburkholderia</taxon>
    </lineage>
</organism>
<dbReference type="GO" id="GO:0016020">
    <property type="term" value="C:membrane"/>
    <property type="evidence" value="ECO:0007669"/>
    <property type="project" value="UniProtKB-SubCell"/>
</dbReference>
<keyword evidence="4 9" id="KW-0479">Metal-binding</keyword>
<dbReference type="PANTHER" id="PTHR24282">
    <property type="entry name" value="CYTOCHROME P450 FAMILY MEMBER"/>
    <property type="match status" value="1"/>
</dbReference>
<evidence type="ECO:0000256" key="1">
    <source>
        <dbReference type="ARBA" id="ARBA00004370"/>
    </source>
</evidence>
<evidence type="ECO:0000256" key="7">
    <source>
        <dbReference type="ARBA" id="ARBA00023004"/>
    </source>
</evidence>
<dbReference type="Pfam" id="PF00067">
    <property type="entry name" value="p450"/>
    <property type="match status" value="1"/>
</dbReference>
<comment type="similarity">
    <text evidence="10">Belongs to the cytochrome P450 family.</text>
</comment>
<evidence type="ECO:0000256" key="10">
    <source>
        <dbReference type="RuleBase" id="RU000461"/>
    </source>
</evidence>
<accession>A0A1G8J1N7</accession>
<dbReference type="PRINTS" id="PR00385">
    <property type="entry name" value="P450"/>
</dbReference>
<evidence type="ECO:0000256" key="3">
    <source>
        <dbReference type="ARBA" id="ARBA00022692"/>
    </source>
</evidence>
<keyword evidence="10" id="KW-0503">Monooxygenase</keyword>
<dbReference type="InterPro" id="IPR002401">
    <property type="entry name" value="Cyt_P450_E_grp-I"/>
</dbReference>
<dbReference type="AlphaFoldDB" id="A0A1G8J1N7"/>
<dbReference type="Proteomes" id="UP000199706">
    <property type="component" value="Unassembled WGS sequence"/>
</dbReference>
<evidence type="ECO:0000256" key="6">
    <source>
        <dbReference type="ARBA" id="ARBA00023002"/>
    </source>
</evidence>
<evidence type="ECO:0000256" key="5">
    <source>
        <dbReference type="ARBA" id="ARBA00022989"/>
    </source>
</evidence>
<dbReference type="InterPro" id="IPR050665">
    <property type="entry name" value="Cytochrome_P450_Monooxygen"/>
</dbReference>
<comment type="cofactor">
    <cofactor evidence="9">
        <name>heme</name>
        <dbReference type="ChEBI" id="CHEBI:30413"/>
    </cofactor>
</comment>
<dbReference type="Gene3D" id="1.10.630.10">
    <property type="entry name" value="Cytochrome P450"/>
    <property type="match status" value="1"/>
</dbReference>
<keyword evidence="6 10" id="KW-0560">Oxidoreductase</keyword>
<evidence type="ECO:0000313" key="11">
    <source>
        <dbReference type="EMBL" id="SDI24972.1"/>
    </source>
</evidence>
<sequence>MCAMNTPSTPQCPFHAQPSSAPPVCHPPGVWPPGPPAGLTGWGLLRRMSNDLLGTLGAWQQRFGDVVHLRIWPEHQIVVADPQLARDLLVTHHEALIRWERGMRVFSGLQGQSVFVSEGEAWRGKRHALLPNFSRKTVESFVPSMVAAVEQALARWPQTDRRWPIESALTSVTMDVILRMMFSTAPGDDARTAEQAVHTVMVAANAEFYWPASAPDWAPWKRAKRMALATLKDIVSRHLQDRVRKPRDAWPEDLLSSLLRMHFDDPAAWPLQAVHDECMTTFLAGHETAAAALTWWAWCMADSPKVQTAAREEVRKVFAGRAPTMDVLPSLRYLTQTLQETLRLYPGAPVLNSRRLLKPITLGAWQFPARTMFMVPVQLMHHDSRWFPEPKAFRPERFASGAPEIPRGAYLPFGAGPRVCLGQHLAMTELTVVAAMLLQRFQLSVPDGMTAPQPVFHVSLRPSRPLSLQLAPAPQAAAIST</sequence>
<keyword evidence="7 9" id="KW-0408">Iron</keyword>
<gene>
    <name evidence="11" type="ORF">SAMN05216466_119100</name>
</gene>
<evidence type="ECO:0000256" key="2">
    <source>
        <dbReference type="ARBA" id="ARBA00022617"/>
    </source>
</evidence>
<dbReference type="GO" id="GO:0016705">
    <property type="term" value="F:oxidoreductase activity, acting on paired donors, with incorporation or reduction of molecular oxygen"/>
    <property type="evidence" value="ECO:0007669"/>
    <property type="project" value="InterPro"/>
</dbReference>